<feature type="compositionally biased region" description="Acidic residues" evidence="5">
    <location>
        <begin position="883"/>
        <end position="892"/>
    </location>
</feature>
<name>A0A1F6LLJ2_9BACT</name>
<protein>
    <recommendedName>
        <fullName evidence="8">EF-hand domain-containing protein</fullName>
    </recommendedName>
</protein>
<evidence type="ECO:0000313" key="7">
    <source>
        <dbReference type="Proteomes" id="UP000177067"/>
    </source>
</evidence>
<sequence>MQNFCIPFTIILLSIIYLFNPTETVYACAVGDEATIKIVARDKDGDFISDIKYTLYEQIQNADSGRLLGRAVKSGVIGETGIGSFSMHPDAYDDPVSGRSSSFVLKLYETNPNAGEFFIWDKSYVCGGGPYNENFKLSSIKVILRNLDGISLKNKKFELYEQKSDREGNPLLGDVVGKAFTTGDFGETRIFVAPGEYIIRVASDVGTNYQKNDIVVESQREIEVDYTLSNVSIVIRDGGGNLLPNNSFTVYKQITNTDGVKVLGTKMGSYTTGLTGQKSIYLPTDTYVITFAGTGKNLIYLWDQTIQENESYDLNYRLPTLSVTARGFDNKLLSNVAVKVYNQSVDVDGQILLGDVVASGNTGVNGSVKFFVPSGRYVVELVGPDKQKNLYYYNDLAERGILNLEKTLSALKIVLKDADGNLLLDVPVSLVEQLKDAQGNFVVGKVLNTKNTKAFGIAEFYFPPGRYALRINGTTKEFYYFWDKEIVQEQASIVNLTLSVIRIVARDSEGKLVKNVAASLYNQDYDLANVEILGTRLATVNTGEEGYADIRVPEGIYIIKAGESTNYNLAVKENFLTTVNLSKKGDIVSIESISDPRPAVLRPNNSLLRSALTGKIYVLLNGQLRYISSTEIFGRYGYKWEDVQNVSQEELDSYEVGDDLGVSAGAIIEGSVVKASDNPTVYLIEGGKKRPFATGQTFLGMGYKWGDIVVVSIVSLANIDEGEIVEFTASAEDVREGVVVKASNSPAVYLIEDGKKRAFATGQAFESRGYEWSEILVLKPEILEEYEEGEVLVYVSVDDIVGEGSLIKSDVSPIVYLISNNRRRIIASERIFLALGFEWESVLTVSQKKVDEYTQDLAIDFTEQDFDRDGLSNLQEEFYGTDPNDDDSDNDGFIDGREVNNGFNPLGSGNL</sequence>
<dbReference type="InterPro" id="IPR018247">
    <property type="entry name" value="EF_Hand_1_Ca_BS"/>
</dbReference>
<keyword evidence="2" id="KW-0964">Secreted</keyword>
<evidence type="ECO:0008006" key="8">
    <source>
        <dbReference type="Google" id="ProtNLM"/>
    </source>
</evidence>
<keyword evidence="4" id="KW-0106">Calcium</keyword>
<evidence type="ECO:0000256" key="1">
    <source>
        <dbReference type="ARBA" id="ARBA00004613"/>
    </source>
</evidence>
<dbReference type="Proteomes" id="UP000177067">
    <property type="component" value="Unassembled WGS sequence"/>
</dbReference>
<evidence type="ECO:0000256" key="3">
    <source>
        <dbReference type="ARBA" id="ARBA00022729"/>
    </source>
</evidence>
<keyword evidence="3" id="KW-0732">Signal</keyword>
<feature type="region of interest" description="Disordered" evidence="5">
    <location>
        <begin position="875"/>
        <end position="911"/>
    </location>
</feature>
<dbReference type="AlphaFoldDB" id="A0A1F6LLJ2"/>
<evidence type="ECO:0000256" key="5">
    <source>
        <dbReference type="SAM" id="MobiDB-lite"/>
    </source>
</evidence>
<dbReference type="Pfam" id="PF18884">
    <property type="entry name" value="TSP3_bac"/>
    <property type="match status" value="2"/>
</dbReference>
<accession>A0A1F6LLJ2</accession>
<dbReference type="PROSITE" id="PS00018">
    <property type="entry name" value="EF_HAND_1"/>
    <property type="match status" value="1"/>
</dbReference>
<comment type="subcellular location">
    <subcellularLocation>
        <location evidence="1">Secreted</location>
    </subcellularLocation>
</comment>
<evidence type="ECO:0000313" key="6">
    <source>
        <dbReference type="EMBL" id="OGH60209.1"/>
    </source>
</evidence>
<dbReference type="EMBL" id="MFPS01000001">
    <property type="protein sequence ID" value="OGH60209.1"/>
    <property type="molecule type" value="Genomic_DNA"/>
</dbReference>
<gene>
    <name evidence="6" type="ORF">A2725_04570</name>
</gene>
<organism evidence="6 7">
    <name type="scientific">Candidatus Magasanikbacteria bacterium RIFCSPHIGHO2_01_FULL_33_34</name>
    <dbReference type="NCBI Taxonomy" id="1798671"/>
    <lineage>
        <taxon>Bacteria</taxon>
        <taxon>Candidatus Magasanikiibacteriota</taxon>
    </lineage>
</organism>
<dbReference type="InterPro" id="IPR059100">
    <property type="entry name" value="TSP3_bac"/>
</dbReference>
<evidence type="ECO:0000256" key="2">
    <source>
        <dbReference type="ARBA" id="ARBA00022525"/>
    </source>
</evidence>
<feature type="compositionally biased region" description="Polar residues" evidence="5">
    <location>
        <begin position="901"/>
        <end position="911"/>
    </location>
</feature>
<evidence type="ECO:0000256" key="4">
    <source>
        <dbReference type="ARBA" id="ARBA00022837"/>
    </source>
</evidence>
<reference evidence="6 7" key="1">
    <citation type="journal article" date="2016" name="Nat. Commun.">
        <title>Thousands of microbial genomes shed light on interconnected biogeochemical processes in an aquifer system.</title>
        <authorList>
            <person name="Anantharaman K."/>
            <person name="Brown C.T."/>
            <person name="Hug L.A."/>
            <person name="Sharon I."/>
            <person name="Castelle C.J."/>
            <person name="Probst A.J."/>
            <person name="Thomas B.C."/>
            <person name="Singh A."/>
            <person name="Wilkins M.J."/>
            <person name="Karaoz U."/>
            <person name="Brodie E.L."/>
            <person name="Williams K.H."/>
            <person name="Hubbard S.S."/>
            <person name="Banfield J.F."/>
        </authorList>
    </citation>
    <scope>NUCLEOTIDE SEQUENCE [LARGE SCALE GENOMIC DNA]</scope>
</reference>
<comment type="caution">
    <text evidence="6">The sequence shown here is derived from an EMBL/GenBank/DDBJ whole genome shotgun (WGS) entry which is preliminary data.</text>
</comment>
<proteinExistence type="predicted"/>